<dbReference type="SUPFAM" id="SSF48452">
    <property type="entry name" value="TPR-like"/>
    <property type="match status" value="1"/>
</dbReference>
<dbReference type="Gene3D" id="1.25.40.10">
    <property type="entry name" value="Tetratricopeptide repeat domain"/>
    <property type="match status" value="1"/>
</dbReference>
<feature type="signal peptide" evidence="1">
    <location>
        <begin position="1"/>
        <end position="19"/>
    </location>
</feature>
<evidence type="ECO:0000313" key="2">
    <source>
        <dbReference type="EMBL" id="MDF5691614.1"/>
    </source>
</evidence>
<dbReference type="InterPro" id="IPR021314">
    <property type="entry name" value="DUF2911"/>
</dbReference>
<reference evidence="2 3" key="1">
    <citation type="submission" date="2023-03" db="EMBL/GenBank/DDBJ databases">
        <title>Genome sequencing of Aquirufa.</title>
        <authorList>
            <person name="Pitt A."/>
            <person name="Hahn M.W."/>
        </authorList>
    </citation>
    <scope>NUCLEOTIDE SEQUENCE [LARGE SCALE GENOMIC DNA]</scope>
    <source>
        <strain evidence="2 3">WAEICH-18A</strain>
    </source>
</reference>
<keyword evidence="1" id="KW-0732">Signal</keyword>
<evidence type="ECO:0000313" key="3">
    <source>
        <dbReference type="Proteomes" id="UP001321344"/>
    </source>
</evidence>
<feature type="chain" id="PRO_5047373418" evidence="1">
    <location>
        <begin position="20"/>
        <end position="274"/>
    </location>
</feature>
<accession>A0ABT6BMB6</accession>
<protein>
    <submittedName>
        <fullName evidence="2">DUF2911 domain-containing protein</fullName>
    </submittedName>
</protein>
<dbReference type="Proteomes" id="UP001321344">
    <property type="component" value="Unassembled WGS sequence"/>
</dbReference>
<dbReference type="Pfam" id="PF11138">
    <property type="entry name" value="DUF2911"/>
    <property type="match status" value="1"/>
</dbReference>
<dbReference type="RefSeq" id="WP_223144271.1">
    <property type="nucleotide sequence ID" value="NZ_CBCSDE010000013.1"/>
</dbReference>
<name>A0ABT6BMB6_9BACT</name>
<dbReference type="EMBL" id="JARJOW010000009">
    <property type="protein sequence ID" value="MDF5691614.1"/>
    <property type="molecule type" value="Genomic_DNA"/>
</dbReference>
<proteinExistence type="predicted"/>
<gene>
    <name evidence="2" type="ORF">PQG43_12145</name>
</gene>
<sequence>MKKLLLFLVLTTLGMNANAQSFKVPTPSPAQTIKQEFSLSSVEITYSRPALRGRKIFGDIVPFGKLWRAGANAPTKVTFGEDVKIMGKSLKAGSYQLMINPSEKSWEIIFNKGTDGVFNYHPEENVLTATVPTATLQYPVESLAYQFELVAANKMFIQISWEKTFVSIPVETEIDAKIAASIEQVMSADTKPYFESASYYFETGRDLNKALEWATKATSSNPTAFWVFHLKAKIQAKLGDKAGAKATALKSIELAKAAKNDDYVALNEKLIKGL</sequence>
<keyword evidence="3" id="KW-1185">Reference proteome</keyword>
<organism evidence="2 3">
    <name type="scientific">Aquirufa aurantiipilula</name>
    <dbReference type="NCBI Taxonomy" id="2696561"/>
    <lineage>
        <taxon>Bacteria</taxon>
        <taxon>Pseudomonadati</taxon>
        <taxon>Bacteroidota</taxon>
        <taxon>Cytophagia</taxon>
        <taxon>Cytophagales</taxon>
        <taxon>Flectobacillaceae</taxon>
        <taxon>Aquirufa</taxon>
    </lineage>
</organism>
<comment type="caution">
    <text evidence="2">The sequence shown here is derived from an EMBL/GenBank/DDBJ whole genome shotgun (WGS) entry which is preliminary data.</text>
</comment>
<dbReference type="InterPro" id="IPR011990">
    <property type="entry name" value="TPR-like_helical_dom_sf"/>
</dbReference>
<evidence type="ECO:0000256" key="1">
    <source>
        <dbReference type="SAM" id="SignalP"/>
    </source>
</evidence>